<dbReference type="GO" id="GO:0016209">
    <property type="term" value="F:antioxidant activity"/>
    <property type="evidence" value="ECO:0007669"/>
    <property type="project" value="InterPro"/>
</dbReference>
<dbReference type="InterPro" id="IPR036249">
    <property type="entry name" value="Thioredoxin-like_sf"/>
</dbReference>
<feature type="domain" description="Alkyl hydroperoxide reductase subunit C/ Thiol specific antioxidant" evidence="2">
    <location>
        <begin position="27"/>
        <end position="61"/>
    </location>
</feature>
<sequence>MTNVNFQRLIILAIFLMPIVGYAAIGVGVQAPDFTLQTTKGDEVTLSDYRGQVVILHFWKSN</sequence>
<dbReference type="InterPro" id="IPR000866">
    <property type="entry name" value="AhpC/TSA"/>
</dbReference>
<keyword evidence="1" id="KW-0472">Membrane</keyword>
<keyword evidence="1" id="KW-1133">Transmembrane helix</keyword>
<dbReference type="Gene3D" id="3.40.30.10">
    <property type="entry name" value="Glutaredoxin"/>
    <property type="match status" value="1"/>
</dbReference>
<organism evidence="3 4">
    <name type="scientific">candidate division LCP-89 bacterium B3_LCP</name>
    <dbReference type="NCBI Taxonomy" id="2012998"/>
    <lineage>
        <taxon>Bacteria</taxon>
        <taxon>Pseudomonadati</taxon>
        <taxon>Bacteria division LCP-89</taxon>
    </lineage>
</organism>
<evidence type="ECO:0000256" key="1">
    <source>
        <dbReference type="SAM" id="Phobius"/>
    </source>
</evidence>
<protein>
    <recommendedName>
        <fullName evidence="2">Alkyl hydroperoxide reductase subunit C/ Thiol specific antioxidant domain-containing protein</fullName>
    </recommendedName>
</protein>
<gene>
    <name evidence="3" type="ORF">CEE37_07300</name>
</gene>
<dbReference type="Pfam" id="PF00578">
    <property type="entry name" value="AhpC-TSA"/>
    <property type="match status" value="1"/>
</dbReference>
<dbReference type="AlphaFoldDB" id="A0A532V0M5"/>
<accession>A0A532V0M5</accession>
<proteinExistence type="predicted"/>
<keyword evidence="1" id="KW-0812">Transmembrane</keyword>
<reference evidence="3 4" key="1">
    <citation type="submission" date="2017-06" db="EMBL/GenBank/DDBJ databases">
        <title>Novel microbial phyla capable of carbon fixation and sulfur reduction in deep-sea sediments.</title>
        <authorList>
            <person name="Huang J."/>
            <person name="Baker B."/>
            <person name="Wang Y."/>
        </authorList>
    </citation>
    <scope>NUCLEOTIDE SEQUENCE [LARGE SCALE GENOMIC DNA]</scope>
    <source>
        <strain evidence="3">B3_LCP</strain>
    </source>
</reference>
<dbReference type="SUPFAM" id="SSF52833">
    <property type="entry name" value="Thioredoxin-like"/>
    <property type="match status" value="1"/>
</dbReference>
<dbReference type="GO" id="GO:0016491">
    <property type="term" value="F:oxidoreductase activity"/>
    <property type="evidence" value="ECO:0007669"/>
    <property type="project" value="InterPro"/>
</dbReference>
<evidence type="ECO:0000259" key="2">
    <source>
        <dbReference type="Pfam" id="PF00578"/>
    </source>
</evidence>
<evidence type="ECO:0000313" key="3">
    <source>
        <dbReference type="EMBL" id="TKJ40763.1"/>
    </source>
</evidence>
<name>A0A532V0M5_UNCL8</name>
<dbReference type="EMBL" id="NJBN01000004">
    <property type="protein sequence ID" value="TKJ40763.1"/>
    <property type="molecule type" value="Genomic_DNA"/>
</dbReference>
<dbReference type="Proteomes" id="UP000319619">
    <property type="component" value="Unassembled WGS sequence"/>
</dbReference>
<evidence type="ECO:0000313" key="4">
    <source>
        <dbReference type="Proteomes" id="UP000319619"/>
    </source>
</evidence>
<comment type="caution">
    <text evidence="3">The sequence shown here is derived from an EMBL/GenBank/DDBJ whole genome shotgun (WGS) entry which is preliminary data.</text>
</comment>
<feature type="transmembrane region" description="Helical" evidence="1">
    <location>
        <begin position="9"/>
        <end position="29"/>
    </location>
</feature>